<keyword evidence="6" id="KW-0479">Metal-binding</keyword>
<dbReference type="PROSITE" id="PS01079">
    <property type="entry name" value="MOCF_BIOSYNTHESIS_2"/>
    <property type="match status" value="1"/>
</dbReference>
<evidence type="ECO:0000256" key="6">
    <source>
        <dbReference type="RuleBase" id="RU365090"/>
    </source>
</evidence>
<evidence type="ECO:0000256" key="1">
    <source>
        <dbReference type="ARBA" id="ARBA00002901"/>
    </source>
</evidence>
<keyword evidence="6" id="KW-0808">Transferase</keyword>
<dbReference type="NCBIfam" id="NF045515">
    <property type="entry name" value="Glp_gephyrin"/>
    <property type="match status" value="1"/>
</dbReference>
<dbReference type="SUPFAM" id="SSF63882">
    <property type="entry name" value="MoeA N-terminal region -like"/>
    <property type="match status" value="1"/>
</dbReference>
<dbReference type="InterPro" id="IPR005111">
    <property type="entry name" value="MoeA_C_domain_IV"/>
</dbReference>
<dbReference type="Proteomes" id="UP001318682">
    <property type="component" value="Chromosome"/>
</dbReference>
<dbReference type="InterPro" id="IPR001453">
    <property type="entry name" value="MoaB/Mog_dom"/>
</dbReference>
<dbReference type="Gene3D" id="3.40.980.10">
    <property type="entry name" value="MoaB/Mog-like domain"/>
    <property type="match status" value="1"/>
</dbReference>
<dbReference type="InterPro" id="IPR036135">
    <property type="entry name" value="MoeA_linker/N_sf"/>
</dbReference>
<dbReference type="Pfam" id="PF03453">
    <property type="entry name" value="MoeA_N"/>
    <property type="match status" value="1"/>
</dbReference>
<evidence type="ECO:0000256" key="3">
    <source>
        <dbReference type="ARBA" id="ARBA00010763"/>
    </source>
</evidence>
<dbReference type="Pfam" id="PF00994">
    <property type="entry name" value="MoCF_biosynth"/>
    <property type="match status" value="1"/>
</dbReference>
<evidence type="ECO:0000313" key="8">
    <source>
        <dbReference type="EMBL" id="WVX51128.1"/>
    </source>
</evidence>
<dbReference type="InterPro" id="IPR008284">
    <property type="entry name" value="MoCF_biosynth_CS"/>
</dbReference>
<evidence type="ECO:0000259" key="7">
    <source>
        <dbReference type="SMART" id="SM00852"/>
    </source>
</evidence>
<gene>
    <name evidence="8" type="ORF">ROLI_042290</name>
</gene>
<comment type="pathway">
    <text evidence="2 6">Cofactor biosynthesis; molybdopterin biosynthesis.</text>
</comment>
<sequence>MPFFDNAALDSFALRCADLEGGGCLPIAGTVAAGDGPRALPVGTALRIFTGAPIPAGADAVVMIEACVDKIQKIHFERIPCQGDNIRRTGSDQAAGRLLIAAGTHIAAHHIGLVAANGVTQVDVIRRPRVAVFSTGDELCADPRAPHQIPDANRPMLLALARQAGAEVTDLGILPDDTRATAAALNALGTRYDLILSSGAISLGGKDHIRDALVAAGGTVEGWRVALKPGKPVMFGTLGAAAFTGLPGNPFAVHVGFHMFVLPQITRMLGVDLAPVAPVAGFSWTRKAGRAEVFPVHLAGHDDTGLPVLQRLGQSVSATLLPLSHADGLAIVPAEIDQIKPGASLLWRPFCHT</sequence>
<evidence type="ECO:0000256" key="4">
    <source>
        <dbReference type="ARBA" id="ARBA00023150"/>
    </source>
</evidence>
<protein>
    <recommendedName>
        <fullName evidence="6">Molybdopterin molybdenumtransferase</fullName>
        <ecNumber evidence="6">2.10.1.1</ecNumber>
    </recommendedName>
</protein>
<dbReference type="PANTHER" id="PTHR10192:SF5">
    <property type="entry name" value="GEPHYRIN"/>
    <property type="match status" value="1"/>
</dbReference>
<dbReference type="Gene3D" id="3.90.105.10">
    <property type="entry name" value="Molybdopterin biosynthesis moea protein, domain 2"/>
    <property type="match status" value="1"/>
</dbReference>
<accession>A0ABZ2C0P6</accession>
<dbReference type="Pfam" id="PF03454">
    <property type="entry name" value="MoeA_C"/>
    <property type="match status" value="1"/>
</dbReference>
<evidence type="ECO:0000256" key="5">
    <source>
        <dbReference type="ARBA" id="ARBA00047317"/>
    </source>
</evidence>
<reference evidence="8 9" key="1">
    <citation type="submission" date="2015-07" db="EMBL/GenBank/DDBJ databases">
        <authorList>
            <person name="Voget S."/>
            <person name="Dogs M."/>
            <person name="Brinkhoff T.H."/>
            <person name="Daniel R."/>
        </authorList>
    </citation>
    <scope>NUCLEOTIDE SEQUENCE [LARGE SCALE GENOMIC DNA]</scope>
    <source>
        <strain evidence="8 9">B14</strain>
    </source>
</reference>
<dbReference type="InterPro" id="IPR005110">
    <property type="entry name" value="MoeA_linker/N"/>
</dbReference>
<comment type="catalytic activity">
    <reaction evidence="5">
        <text>adenylyl-molybdopterin + molybdate = Mo-molybdopterin + AMP + H(+)</text>
        <dbReference type="Rhea" id="RHEA:35047"/>
        <dbReference type="ChEBI" id="CHEBI:15378"/>
        <dbReference type="ChEBI" id="CHEBI:36264"/>
        <dbReference type="ChEBI" id="CHEBI:62727"/>
        <dbReference type="ChEBI" id="CHEBI:71302"/>
        <dbReference type="ChEBI" id="CHEBI:456215"/>
        <dbReference type="EC" id="2.10.1.1"/>
    </reaction>
</comment>
<dbReference type="CDD" id="cd00887">
    <property type="entry name" value="MoeA"/>
    <property type="match status" value="1"/>
</dbReference>
<dbReference type="InterPro" id="IPR036688">
    <property type="entry name" value="MoeA_C_domain_IV_sf"/>
</dbReference>
<comment type="function">
    <text evidence="1 6">Catalyzes the insertion of molybdate into adenylated molybdopterin with the concomitant release of AMP.</text>
</comment>
<evidence type="ECO:0000313" key="9">
    <source>
        <dbReference type="Proteomes" id="UP001318682"/>
    </source>
</evidence>
<keyword evidence="9" id="KW-1185">Reference proteome</keyword>
<keyword evidence="6" id="KW-0500">Molybdenum</keyword>
<dbReference type="PANTHER" id="PTHR10192">
    <property type="entry name" value="MOLYBDOPTERIN BIOSYNTHESIS PROTEIN"/>
    <property type="match status" value="1"/>
</dbReference>
<proteinExistence type="inferred from homology"/>
<dbReference type="Gene3D" id="2.40.340.10">
    <property type="entry name" value="MoeA, C-terminal, domain IV"/>
    <property type="match status" value="1"/>
</dbReference>
<dbReference type="SUPFAM" id="SSF53218">
    <property type="entry name" value="Molybdenum cofactor biosynthesis proteins"/>
    <property type="match status" value="1"/>
</dbReference>
<comment type="cofactor">
    <cofactor evidence="6">
        <name>Mg(2+)</name>
        <dbReference type="ChEBI" id="CHEBI:18420"/>
    </cofactor>
</comment>
<keyword evidence="6" id="KW-0460">Magnesium</keyword>
<dbReference type="EC" id="2.10.1.1" evidence="6"/>
<organism evidence="8 9">
    <name type="scientific">Roseobacter fucihabitans</name>
    <dbReference type="NCBI Taxonomy" id="1537242"/>
    <lineage>
        <taxon>Bacteria</taxon>
        <taxon>Pseudomonadati</taxon>
        <taxon>Pseudomonadota</taxon>
        <taxon>Alphaproteobacteria</taxon>
        <taxon>Rhodobacterales</taxon>
        <taxon>Roseobacteraceae</taxon>
        <taxon>Roseobacter</taxon>
    </lineage>
</organism>
<comment type="similarity">
    <text evidence="3 6">Belongs to the MoeA family.</text>
</comment>
<dbReference type="InterPro" id="IPR038987">
    <property type="entry name" value="MoeA-like"/>
</dbReference>
<feature type="domain" description="MoaB/Mog" evidence="7">
    <location>
        <begin position="131"/>
        <end position="267"/>
    </location>
</feature>
<evidence type="ECO:0000256" key="2">
    <source>
        <dbReference type="ARBA" id="ARBA00005046"/>
    </source>
</evidence>
<reference evidence="9" key="2">
    <citation type="submission" date="2024-01" db="EMBL/GenBank/DDBJ databases">
        <title>Roseobacter fucihabitans sp. nov., isolated from the brown alga Fucus spiralis.</title>
        <authorList>
            <person name="Hahnke S."/>
            <person name="Berger M."/>
            <person name="Schlingloff A."/>
            <person name="Athale I."/>
            <person name="Neumann-Schaal M."/>
            <person name="Adenaya A."/>
            <person name="Poehlein A."/>
            <person name="Daniel R."/>
            <person name="Pertersen J."/>
            <person name="Brinkhoff T."/>
        </authorList>
    </citation>
    <scope>NUCLEOTIDE SEQUENCE [LARGE SCALE GENOMIC DNA]</scope>
    <source>
        <strain evidence="9">B14</strain>
    </source>
</reference>
<keyword evidence="4 6" id="KW-0501">Molybdenum cofactor biosynthesis</keyword>
<name>A0ABZ2C0P6_9RHOB</name>
<dbReference type="Gene3D" id="2.170.190.11">
    <property type="entry name" value="Molybdopterin biosynthesis moea protein, domain 3"/>
    <property type="match status" value="1"/>
</dbReference>
<dbReference type="NCBIfam" id="TIGR00177">
    <property type="entry name" value="molyb_syn"/>
    <property type="match status" value="1"/>
</dbReference>
<dbReference type="EMBL" id="CP143423">
    <property type="protein sequence ID" value="WVX51128.1"/>
    <property type="molecule type" value="Genomic_DNA"/>
</dbReference>
<dbReference type="InterPro" id="IPR036425">
    <property type="entry name" value="MoaB/Mog-like_dom_sf"/>
</dbReference>
<dbReference type="SUPFAM" id="SSF63867">
    <property type="entry name" value="MoeA C-terminal domain-like"/>
    <property type="match status" value="1"/>
</dbReference>
<dbReference type="SMART" id="SM00852">
    <property type="entry name" value="MoCF_biosynth"/>
    <property type="match status" value="1"/>
</dbReference>